<dbReference type="Proteomes" id="UP001157017">
    <property type="component" value="Unassembled WGS sequence"/>
</dbReference>
<evidence type="ECO:0000313" key="2">
    <source>
        <dbReference type="EMBL" id="GMA85537.1"/>
    </source>
</evidence>
<comment type="caution">
    <text evidence="2">The sequence shown here is derived from an EMBL/GenBank/DDBJ whole genome shotgun (WGS) entry which is preliminary data.</text>
</comment>
<dbReference type="PANTHER" id="PTHR42753:SF2">
    <property type="entry name" value="PROLINE--TRNA LIGASE"/>
    <property type="match status" value="1"/>
</dbReference>
<dbReference type="Gene3D" id="3.30.930.10">
    <property type="entry name" value="Bira Bifunctional Protein, Domain 2"/>
    <property type="match status" value="1"/>
</dbReference>
<sequence length="232" mass="24006">MSRWPWACPATARSTSSGCRRRLEPADVEPFTDADFDRHPALVKGYIGPGVLGEASASGIRYLVDPRVVTGTRWVTGADQPGRHVLDLVAGRDFTPDGVVEAAEVRAGDPAPDGSGPLEPGAGHRDGPHLPGSAPSTARRSACRCSTSGARLVTVTMGSYGIGVSRAVAAVAEHGHDEAGLVWPRELSPADVHLVATGKDAAVLEAADALATERRAAGSRCCSTTGPRCRPA</sequence>
<organism evidence="2 3">
    <name type="scientific">Angustibacter aerolatus</name>
    <dbReference type="NCBI Taxonomy" id="1162965"/>
    <lineage>
        <taxon>Bacteria</taxon>
        <taxon>Bacillati</taxon>
        <taxon>Actinomycetota</taxon>
        <taxon>Actinomycetes</taxon>
        <taxon>Kineosporiales</taxon>
        <taxon>Kineosporiaceae</taxon>
    </lineage>
</organism>
<feature type="region of interest" description="Disordered" evidence="1">
    <location>
        <begin position="105"/>
        <end position="141"/>
    </location>
</feature>
<evidence type="ECO:0000313" key="3">
    <source>
        <dbReference type="Proteomes" id="UP001157017"/>
    </source>
</evidence>
<dbReference type="InterPro" id="IPR036754">
    <property type="entry name" value="YbaK/aa-tRNA-synt-asso_dom_sf"/>
</dbReference>
<gene>
    <name evidence="2" type="ORF">GCM10025868_07870</name>
</gene>
<dbReference type="PANTHER" id="PTHR42753">
    <property type="entry name" value="MITOCHONDRIAL RIBOSOME PROTEIN L39/PROLYL-TRNA LIGASE FAMILY MEMBER"/>
    <property type="match status" value="1"/>
</dbReference>
<protein>
    <submittedName>
        <fullName evidence="2">Uncharacterized protein</fullName>
    </submittedName>
</protein>
<dbReference type="InterPro" id="IPR045864">
    <property type="entry name" value="aa-tRNA-synth_II/BPL/LPL"/>
</dbReference>
<evidence type="ECO:0000256" key="1">
    <source>
        <dbReference type="SAM" id="MobiDB-lite"/>
    </source>
</evidence>
<dbReference type="SUPFAM" id="SSF55681">
    <property type="entry name" value="Class II aaRS and biotin synthetases"/>
    <property type="match status" value="1"/>
</dbReference>
<dbReference type="InterPro" id="IPR050062">
    <property type="entry name" value="Pro-tRNA_synthetase"/>
</dbReference>
<keyword evidence="3" id="KW-1185">Reference proteome</keyword>
<dbReference type="EMBL" id="BSUZ01000001">
    <property type="protein sequence ID" value="GMA85537.1"/>
    <property type="molecule type" value="Genomic_DNA"/>
</dbReference>
<name>A0ABQ6JCP5_9ACTN</name>
<accession>A0ABQ6JCP5</accession>
<dbReference type="Gene3D" id="3.90.960.10">
    <property type="entry name" value="YbaK/aminoacyl-tRNA synthetase-associated domain"/>
    <property type="match status" value="1"/>
</dbReference>
<proteinExistence type="predicted"/>
<reference evidence="3" key="1">
    <citation type="journal article" date="2019" name="Int. J. Syst. Evol. Microbiol.">
        <title>The Global Catalogue of Microorganisms (GCM) 10K type strain sequencing project: providing services to taxonomists for standard genome sequencing and annotation.</title>
        <authorList>
            <consortium name="The Broad Institute Genomics Platform"/>
            <consortium name="The Broad Institute Genome Sequencing Center for Infectious Disease"/>
            <person name="Wu L."/>
            <person name="Ma J."/>
        </authorList>
    </citation>
    <scope>NUCLEOTIDE SEQUENCE [LARGE SCALE GENOMIC DNA]</scope>
    <source>
        <strain evidence="3">NBRC 108730</strain>
    </source>
</reference>